<evidence type="ECO:0000256" key="3">
    <source>
        <dbReference type="ARBA" id="ARBA00023274"/>
    </source>
</evidence>
<organism evidence="4 5">
    <name type="scientific">Symbiodinium microadriaticum</name>
    <name type="common">Dinoflagellate</name>
    <name type="synonym">Zooxanthella microadriatica</name>
    <dbReference type="NCBI Taxonomy" id="2951"/>
    <lineage>
        <taxon>Eukaryota</taxon>
        <taxon>Sar</taxon>
        <taxon>Alveolata</taxon>
        <taxon>Dinophyceae</taxon>
        <taxon>Suessiales</taxon>
        <taxon>Symbiodiniaceae</taxon>
        <taxon>Symbiodinium</taxon>
    </lineage>
</organism>
<dbReference type="OMA" id="WIIATRN"/>
<dbReference type="GO" id="GO:0006412">
    <property type="term" value="P:translation"/>
    <property type="evidence" value="ECO:0007669"/>
    <property type="project" value="InterPro"/>
</dbReference>
<dbReference type="PANTHER" id="PTHR14413">
    <property type="entry name" value="RIBOSOMAL PROTEIN L17"/>
    <property type="match status" value="1"/>
</dbReference>
<dbReference type="InterPro" id="IPR000456">
    <property type="entry name" value="Ribosomal_bL17"/>
</dbReference>
<gene>
    <name evidence="4" type="primary">mrpl8</name>
    <name evidence="4" type="ORF">AK812_SmicGene23830</name>
</gene>
<evidence type="ECO:0000313" key="5">
    <source>
        <dbReference type="Proteomes" id="UP000186817"/>
    </source>
</evidence>
<protein>
    <submittedName>
        <fullName evidence="4">54S ribosomal protein L8, mitochondrial</fullName>
    </submittedName>
</protein>
<accession>A0A1Q9DG79</accession>
<dbReference type="InterPro" id="IPR036373">
    <property type="entry name" value="Ribosomal_bL17_sf"/>
</dbReference>
<dbReference type="PANTHER" id="PTHR14413:SF16">
    <property type="entry name" value="LARGE RIBOSOMAL SUBUNIT PROTEIN BL17M"/>
    <property type="match status" value="1"/>
</dbReference>
<reference evidence="4 5" key="1">
    <citation type="submission" date="2016-02" db="EMBL/GenBank/DDBJ databases">
        <title>Genome analysis of coral dinoflagellate symbionts highlights evolutionary adaptations to a symbiotic lifestyle.</title>
        <authorList>
            <person name="Aranda M."/>
            <person name="Li Y."/>
            <person name="Liew Y.J."/>
            <person name="Baumgarten S."/>
            <person name="Simakov O."/>
            <person name="Wilson M."/>
            <person name="Piel J."/>
            <person name="Ashoor H."/>
            <person name="Bougouffa S."/>
            <person name="Bajic V.B."/>
            <person name="Ryu T."/>
            <person name="Ravasi T."/>
            <person name="Bayer T."/>
            <person name="Micklem G."/>
            <person name="Kim H."/>
            <person name="Bhak J."/>
            <person name="Lajeunesse T.C."/>
            <person name="Voolstra C.R."/>
        </authorList>
    </citation>
    <scope>NUCLEOTIDE SEQUENCE [LARGE SCALE GENOMIC DNA]</scope>
    <source>
        <strain evidence="4 5">CCMP2467</strain>
    </source>
</reference>
<evidence type="ECO:0000256" key="2">
    <source>
        <dbReference type="ARBA" id="ARBA00022980"/>
    </source>
</evidence>
<dbReference type="GO" id="GO:0003735">
    <property type="term" value="F:structural constituent of ribosome"/>
    <property type="evidence" value="ECO:0007669"/>
    <property type="project" value="InterPro"/>
</dbReference>
<dbReference type="Gene3D" id="3.90.1030.10">
    <property type="entry name" value="Ribosomal protein L17"/>
    <property type="match status" value="1"/>
</dbReference>
<dbReference type="SUPFAM" id="SSF64263">
    <property type="entry name" value="Prokaryotic ribosomal protein L17"/>
    <property type="match status" value="1"/>
</dbReference>
<dbReference type="AlphaFoldDB" id="A0A1Q9DG79"/>
<comment type="caution">
    <text evidence="4">The sequence shown here is derived from an EMBL/GenBank/DDBJ whole genome shotgun (WGS) entry which is preliminary data.</text>
</comment>
<dbReference type="Proteomes" id="UP000186817">
    <property type="component" value="Unassembled WGS sequence"/>
</dbReference>
<name>A0A1Q9DG79_SYMMI</name>
<keyword evidence="3" id="KW-0687">Ribonucleoprotein</keyword>
<dbReference type="Pfam" id="PF01196">
    <property type="entry name" value="Ribosomal_L17"/>
    <property type="match status" value="1"/>
</dbReference>
<sequence length="275" mass="32029">MNPFPSSLLWADLTPQIRSLSFPALLSDSARFVQIHYLFGTDPPCSKLLETSFGECGCEPNMGWIIATRNLAKGARSKGKRIYHKVFGPSHKQWKMMKDMLNILVRDQKMETSLARAKELQQYAEEIVFLAKKNSPYHDGLVESMLTSPEARRILYERMLPRYQDRHFHFSRVLNQWRYRERDTTPMAIIEYVDRPGELRPANPVGAARKQHVAMEFLQTRRGRRKHLGEMQRMIQNKHSPPLDAAVLERCRFECSKYEGKSGHPWSPKEVIDVE</sequence>
<dbReference type="EMBL" id="LSRX01000554">
    <property type="protein sequence ID" value="OLP94191.1"/>
    <property type="molecule type" value="Genomic_DNA"/>
</dbReference>
<dbReference type="GO" id="GO:0022625">
    <property type="term" value="C:cytosolic large ribosomal subunit"/>
    <property type="evidence" value="ECO:0007669"/>
    <property type="project" value="TreeGrafter"/>
</dbReference>
<evidence type="ECO:0000313" key="4">
    <source>
        <dbReference type="EMBL" id="OLP94191.1"/>
    </source>
</evidence>
<keyword evidence="5" id="KW-1185">Reference proteome</keyword>
<proteinExistence type="inferred from homology"/>
<dbReference type="OrthoDB" id="275000at2759"/>
<comment type="similarity">
    <text evidence="1">Belongs to the bacterial ribosomal protein bL17 family.</text>
</comment>
<keyword evidence="2 4" id="KW-0689">Ribosomal protein</keyword>
<evidence type="ECO:0000256" key="1">
    <source>
        <dbReference type="ARBA" id="ARBA00008777"/>
    </source>
</evidence>